<sequence length="207" mass="24058">MNKKILVGVTALLFGVTLTGCQVHFDRDAVTFGKVESKKKKVTKKKVVKPKKTNQRVSNKTEIHNKVNKKVKKSKSINKWNLDKTRKLQVIVSNWSKKSGQQYVFYRKKVLKTKNGVTYPWAFKQRKFVLNKKPISIGYSSIGKNRYQYNVVAIANDNFKNWHNTYLFCLKKDKPIILLDQSKNTNPIVVQVVNDKVLNKKFKQIVE</sequence>
<dbReference type="InterPro" id="IPR031927">
    <property type="entry name" value="DUF4767"/>
</dbReference>
<proteinExistence type="predicted"/>
<evidence type="ECO:0000259" key="1">
    <source>
        <dbReference type="Pfam" id="PF15983"/>
    </source>
</evidence>
<dbReference type="PROSITE" id="PS51257">
    <property type="entry name" value="PROKAR_LIPOPROTEIN"/>
    <property type="match status" value="1"/>
</dbReference>
<evidence type="ECO:0000313" key="3">
    <source>
        <dbReference type="Proteomes" id="UP000051529"/>
    </source>
</evidence>
<comment type="caution">
    <text evidence="2">The sequence shown here is derived from an EMBL/GenBank/DDBJ whole genome shotgun (WGS) entry which is preliminary data.</text>
</comment>
<gene>
    <name evidence="2" type="ORF">IV44_GL001107</name>
</gene>
<dbReference type="Pfam" id="PF15983">
    <property type="entry name" value="DUF4767"/>
    <property type="match status" value="1"/>
</dbReference>
<feature type="domain" description="DUF4767" evidence="1">
    <location>
        <begin position="79"/>
        <end position="206"/>
    </location>
</feature>
<protein>
    <recommendedName>
        <fullName evidence="1">DUF4767 domain-containing protein</fullName>
    </recommendedName>
</protein>
<accession>A0A0R2KJ47</accession>
<dbReference type="RefSeq" id="WP_056985675.1">
    <property type="nucleotide sequence ID" value="NZ_JQBQ01000036.1"/>
</dbReference>
<evidence type="ECO:0000313" key="2">
    <source>
        <dbReference type="EMBL" id="KRN89211.1"/>
    </source>
</evidence>
<name>A0A0R2KJ47_LACAM</name>
<dbReference type="EMBL" id="JQBQ01000036">
    <property type="protein sequence ID" value="KRN89211.1"/>
    <property type="molecule type" value="Genomic_DNA"/>
</dbReference>
<reference evidence="2 3" key="1">
    <citation type="journal article" date="2015" name="Genome Announc.">
        <title>Expanding the biotechnology potential of lactobacilli through comparative genomics of 213 strains and associated genera.</title>
        <authorList>
            <person name="Sun Z."/>
            <person name="Harris H.M."/>
            <person name="McCann A."/>
            <person name="Guo C."/>
            <person name="Argimon S."/>
            <person name="Zhang W."/>
            <person name="Yang X."/>
            <person name="Jeffery I.B."/>
            <person name="Cooney J.C."/>
            <person name="Kagawa T.F."/>
            <person name="Liu W."/>
            <person name="Song Y."/>
            <person name="Salvetti E."/>
            <person name="Wrobel A."/>
            <person name="Rasinkangas P."/>
            <person name="Parkhill J."/>
            <person name="Rea M.C."/>
            <person name="O'Sullivan O."/>
            <person name="Ritari J."/>
            <person name="Douillard F.P."/>
            <person name="Paul Ross R."/>
            <person name="Yang R."/>
            <person name="Briner A.E."/>
            <person name="Felis G.E."/>
            <person name="de Vos W.M."/>
            <person name="Barrangou R."/>
            <person name="Klaenhammer T.R."/>
            <person name="Caufield P.W."/>
            <person name="Cui Y."/>
            <person name="Zhang H."/>
            <person name="O'Toole P.W."/>
        </authorList>
    </citation>
    <scope>NUCLEOTIDE SEQUENCE [LARGE SCALE GENOMIC DNA]</scope>
    <source>
        <strain evidence="2 3">DSM 16698</strain>
    </source>
</reference>
<dbReference type="PATRIC" id="fig|695563.3.peg.1160"/>
<dbReference type="AlphaFoldDB" id="A0A0R2KJ47"/>
<dbReference type="Proteomes" id="UP000051529">
    <property type="component" value="Unassembled WGS sequence"/>
</dbReference>
<organism evidence="2 3">
    <name type="scientific">Lactobacillus amylovorus subsp. animalium DSM 16698</name>
    <dbReference type="NCBI Taxonomy" id="695563"/>
    <lineage>
        <taxon>Bacteria</taxon>
        <taxon>Bacillati</taxon>
        <taxon>Bacillota</taxon>
        <taxon>Bacilli</taxon>
        <taxon>Lactobacillales</taxon>
        <taxon>Lactobacillaceae</taxon>
        <taxon>Lactobacillus</taxon>
        <taxon>Lactobacillus amylovorus subsp. animalium</taxon>
    </lineage>
</organism>